<evidence type="ECO:0000256" key="1">
    <source>
        <dbReference type="SAM" id="Phobius"/>
    </source>
</evidence>
<evidence type="ECO:0000313" key="2">
    <source>
        <dbReference type="EMBL" id="BAA17248.1"/>
    </source>
</evidence>
<evidence type="ECO:0000313" key="3">
    <source>
        <dbReference type="Proteomes" id="UP000001425"/>
    </source>
</evidence>
<protein>
    <submittedName>
        <fullName evidence="2">Sll1926 protein</fullName>
    </submittedName>
</protein>
<organism evidence="2 3">
    <name type="scientific">Synechocystis sp. (strain ATCC 27184 / PCC 6803 / Kazusa)</name>
    <dbReference type="NCBI Taxonomy" id="1111708"/>
    <lineage>
        <taxon>Bacteria</taxon>
        <taxon>Bacillati</taxon>
        <taxon>Cyanobacteriota</taxon>
        <taxon>Cyanophyceae</taxon>
        <taxon>Synechococcales</taxon>
        <taxon>Merismopediaceae</taxon>
        <taxon>Synechocystis</taxon>
    </lineage>
</organism>
<keyword evidence="1" id="KW-0812">Transmembrane</keyword>
<dbReference type="EMBL" id="BA000022">
    <property type="protein sequence ID" value="BAA17248.1"/>
    <property type="molecule type" value="Genomic_DNA"/>
</dbReference>
<dbReference type="PaxDb" id="1148-1652325"/>
<feature type="transmembrane region" description="Helical" evidence="1">
    <location>
        <begin position="108"/>
        <end position="134"/>
    </location>
</feature>
<dbReference type="STRING" id="1148.gene:10498111"/>
<dbReference type="InParanoid" id="P73221"/>
<sequence>MVLGFGAGTKFNPQLTLSQNLTSLTEISFRILANCRFDHWSMLLALAGVDVSPYTTEDFSMMERDLPKYRMVCTLSFGDIYGQIIVWLIVIFLSLASALALASSTRPVYALATVGLVLVLSLPFLLFSFVTTLFNHLDFVPVESD</sequence>
<feature type="transmembrane region" description="Helical" evidence="1">
    <location>
        <begin position="80"/>
        <end position="101"/>
    </location>
</feature>
<gene>
    <name evidence="2" type="ordered locus">sll1926</name>
</gene>
<dbReference type="KEGG" id="syn:sll1926"/>
<dbReference type="AlphaFoldDB" id="P73221"/>
<dbReference type="PIR" id="S75334">
    <property type="entry name" value="S75334"/>
</dbReference>
<proteinExistence type="predicted"/>
<name>P73221_SYNY3</name>
<keyword evidence="1" id="KW-0472">Membrane</keyword>
<dbReference type="EnsemblBacteria" id="BAA17248">
    <property type="protein sequence ID" value="BAA17248"/>
    <property type="gene ID" value="BAA17248"/>
</dbReference>
<reference evidence="2 3" key="2">
    <citation type="journal article" date="1996" name="DNA Res.">
        <title>Sequence analysis of the genome of the unicellular cyanobacterium Synechocystis sp. strain PCC6803. II. Sequence determination of the entire genome and assignment of potential protein-coding regions.</title>
        <authorList>
            <person name="Kaneko T."/>
            <person name="Sato S."/>
            <person name="Kotani H."/>
            <person name="Tanaka A."/>
            <person name="Asamizu E."/>
            <person name="Nakamura Y."/>
            <person name="Miyajima N."/>
            <person name="Hirosawa M."/>
            <person name="Sugiura M."/>
            <person name="Sasamoto S."/>
            <person name="Kimura T."/>
            <person name="Hosouchi T."/>
            <person name="Matsuno A."/>
            <person name="Muraki A."/>
            <person name="Nakazaki N."/>
            <person name="Naruo K."/>
            <person name="Okumura S."/>
            <person name="Shimpo S."/>
            <person name="Takeuchi C."/>
            <person name="Wada T."/>
            <person name="Watanabe A."/>
            <person name="Yamada M."/>
            <person name="Yasuda M."/>
            <person name="Tabata S."/>
        </authorList>
    </citation>
    <scope>NUCLEOTIDE SEQUENCE [LARGE SCALE GENOMIC DNA]</scope>
    <source>
        <strain evidence="3">ATCC 27184 / PCC 6803 / Kazusa</strain>
    </source>
</reference>
<accession>P73221</accession>
<dbReference type="eggNOG" id="ENOG5032S5S">
    <property type="taxonomic scope" value="Bacteria"/>
</dbReference>
<reference evidence="2 3" key="1">
    <citation type="journal article" date="1995" name="DNA Res.">
        <title>Sequence analysis of the genome of the unicellular cyanobacterium Synechocystis sp. strain PCC6803. I. Sequence features in the 1 Mb region from map positions 64% to 92% of the genome.</title>
        <authorList>
            <person name="Kaneko T."/>
            <person name="Tanaka A."/>
            <person name="Sato S."/>
            <person name="Kotani H."/>
            <person name="Sazuka T."/>
            <person name="Miyajima N."/>
            <person name="Sugiura M."/>
            <person name="Tabata S."/>
        </authorList>
    </citation>
    <scope>NUCLEOTIDE SEQUENCE [LARGE SCALE GENOMIC DNA]</scope>
    <source>
        <strain evidence="3">ATCC 27184 / PCC 6803 / Kazusa</strain>
    </source>
</reference>
<keyword evidence="3" id="KW-1185">Reference proteome</keyword>
<dbReference type="Proteomes" id="UP000001425">
    <property type="component" value="Chromosome"/>
</dbReference>
<keyword evidence="1" id="KW-1133">Transmembrane helix</keyword>